<dbReference type="InterPro" id="IPR054399">
    <property type="entry name" value="Fervidolysin-like_N_prodom"/>
</dbReference>
<feature type="active site" description="Charge relay system" evidence="5">
    <location>
        <position position="179"/>
    </location>
</feature>
<dbReference type="SUPFAM" id="SSF52743">
    <property type="entry name" value="Subtilisin-like"/>
    <property type="match status" value="1"/>
</dbReference>
<dbReference type="PRINTS" id="PR00723">
    <property type="entry name" value="SUBTILISIN"/>
</dbReference>
<dbReference type="GO" id="GO:0006508">
    <property type="term" value="P:proteolysis"/>
    <property type="evidence" value="ECO:0007669"/>
    <property type="project" value="UniProtKB-KW"/>
</dbReference>
<keyword evidence="11" id="KW-1185">Reference proteome</keyword>
<evidence type="ECO:0000256" key="4">
    <source>
        <dbReference type="ARBA" id="ARBA00022825"/>
    </source>
</evidence>
<sequence length="614" mass="63049">MAVQGNRIRRVAAVLTGSAVLLALGAVPGQAYTGEHNDVESRKRQATATGPGTARPAPSGTAPGAGDTVRLVVGFDEATSVSAAARSLGAAGVRAADSAPLAKLGAHTVSVARSRSAEVTAALRSAPGVAYVEVDTGVRADAVVPNDPKWSDQGELRQITVPDAWSLTTGAAVTVAVIDGGVDAFGDLSGAVLDGRDFVGNDPIANDENGHDTAVASLIAARGDNGAGIAGTRWACRILPVKVLGPEGDGSIATTAAGIVYAADRGAKIINASLGTSQNLMVLRDAVAYAQSRGSLVVASAGNDAVRTSHYPAAYPGVIAVGGTDETSDVFLTYDPGTFEIYGSNYGPEWVDVAAPWCTVAADWESRGYADFCGTSASAPLVAGTIALMKSRHPRATNTALVQSLTRTARATPTTGFTRFGEIRAGQAVSGVDTTAPRITGATPRQSARFRGAVTVGATGVSDTGSGVSHVALYADGRCVGRDTTAPYAVRFDGGRLNRTVALQWRVYDRAGNQSRYDRKVIADNRGPSVTIGTAPRNGAKVRGTVTVKVGANDPAGVARVEILINGKVVARDTKAPWTFKIKVGGCGKKMTVRVRAVDRLGNVTTGGARTWKR</sequence>
<dbReference type="InterPro" id="IPR050131">
    <property type="entry name" value="Peptidase_S8_subtilisin-like"/>
</dbReference>
<keyword evidence="2 5" id="KW-0645">Protease</keyword>
<feature type="chain" id="PRO_5038442634" evidence="7">
    <location>
        <begin position="34"/>
        <end position="614"/>
    </location>
</feature>
<dbReference type="Pfam" id="PF00082">
    <property type="entry name" value="Peptidase_S8"/>
    <property type="match status" value="1"/>
</dbReference>
<dbReference type="Pfam" id="PF17957">
    <property type="entry name" value="Big_7"/>
    <property type="match status" value="2"/>
</dbReference>
<dbReference type="Gene3D" id="2.60.40.10">
    <property type="entry name" value="Immunoglobulins"/>
    <property type="match status" value="2"/>
</dbReference>
<keyword evidence="4 5" id="KW-0720">Serine protease</keyword>
<accession>A0A316FBG9</accession>
<evidence type="ECO:0000256" key="3">
    <source>
        <dbReference type="ARBA" id="ARBA00022801"/>
    </source>
</evidence>
<keyword evidence="7" id="KW-0732">Signal</keyword>
<feature type="domain" description="Fervidolysin-like N-terminal prodomain" evidence="9">
    <location>
        <begin position="71"/>
        <end position="134"/>
    </location>
</feature>
<evidence type="ECO:0000256" key="6">
    <source>
        <dbReference type="SAM" id="MobiDB-lite"/>
    </source>
</evidence>
<organism evidence="10 11">
    <name type="scientific">Actinoplanes xinjiangensis</name>
    <dbReference type="NCBI Taxonomy" id="512350"/>
    <lineage>
        <taxon>Bacteria</taxon>
        <taxon>Bacillati</taxon>
        <taxon>Actinomycetota</taxon>
        <taxon>Actinomycetes</taxon>
        <taxon>Micromonosporales</taxon>
        <taxon>Micromonosporaceae</taxon>
        <taxon>Actinoplanes</taxon>
    </lineage>
</organism>
<dbReference type="GO" id="GO:0004252">
    <property type="term" value="F:serine-type endopeptidase activity"/>
    <property type="evidence" value="ECO:0007669"/>
    <property type="project" value="UniProtKB-UniRule"/>
</dbReference>
<evidence type="ECO:0000256" key="7">
    <source>
        <dbReference type="SAM" id="SignalP"/>
    </source>
</evidence>
<feature type="compositionally biased region" description="Low complexity" evidence="6">
    <location>
        <begin position="46"/>
        <end position="65"/>
    </location>
</feature>
<proteinExistence type="inferred from homology"/>
<dbReference type="PANTHER" id="PTHR43806:SF11">
    <property type="entry name" value="CEREVISIN-RELATED"/>
    <property type="match status" value="1"/>
</dbReference>
<feature type="domain" description="Peptidase S8/S53" evidence="8">
    <location>
        <begin position="170"/>
        <end position="413"/>
    </location>
</feature>
<dbReference type="Pfam" id="PF22148">
    <property type="entry name" value="Fervidolysin_NPro-like"/>
    <property type="match status" value="1"/>
</dbReference>
<evidence type="ECO:0000256" key="1">
    <source>
        <dbReference type="ARBA" id="ARBA00011073"/>
    </source>
</evidence>
<dbReference type="GO" id="GO:0005975">
    <property type="term" value="P:carbohydrate metabolic process"/>
    <property type="evidence" value="ECO:0007669"/>
    <property type="project" value="UniProtKB-ARBA"/>
</dbReference>
<comment type="caution">
    <text evidence="10">The sequence shown here is derived from an EMBL/GenBank/DDBJ whole genome shotgun (WGS) entry which is preliminary data.</text>
</comment>
<feature type="region of interest" description="Disordered" evidence="6">
    <location>
        <begin position="32"/>
        <end position="65"/>
    </location>
</feature>
<dbReference type="PANTHER" id="PTHR43806">
    <property type="entry name" value="PEPTIDASE S8"/>
    <property type="match status" value="1"/>
</dbReference>
<dbReference type="AlphaFoldDB" id="A0A316FBG9"/>
<keyword evidence="3 5" id="KW-0378">Hydrolase</keyword>
<feature type="active site" description="Charge relay system" evidence="5">
    <location>
        <position position="211"/>
    </location>
</feature>
<reference evidence="10 11" key="1">
    <citation type="submission" date="2018-05" db="EMBL/GenBank/DDBJ databases">
        <title>Genomic Encyclopedia of Archaeal and Bacterial Type Strains, Phase II (KMG-II): from individual species to whole genera.</title>
        <authorList>
            <person name="Goeker M."/>
        </authorList>
    </citation>
    <scope>NUCLEOTIDE SEQUENCE [LARGE SCALE GENOMIC DNA]</scope>
    <source>
        <strain evidence="10 11">DSM 45184</strain>
    </source>
</reference>
<dbReference type="InterPro" id="IPR000209">
    <property type="entry name" value="Peptidase_S8/S53_dom"/>
</dbReference>
<feature type="signal peptide" evidence="7">
    <location>
        <begin position="1"/>
        <end position="33"/>
    </location>
</feature>
<evidence type="ECO:0000259" key="8">
    <source>
        <dbReference type="Pfam" id="PF00082"/>
    </source>
</evidence>
<dbReference type="InterPro" id="IPR015500">
    <property type="entry name" value="Peptidase_S8_subtilisin-rel"/>
</dbReference>
<gene>
    <name evidence="10" type="ORF">BC793_112111</name>
</gene>
<dbReference type="InterPro" id="IPR036852">
    <property type="entry name" value="Peptidase_S8/S53_dom_sf"/>
</dbReference>
<feature type="active site" description="Charge relay system" evidence="5">
    <location>
        <position position="376"/>
    </location>
</feature>
<dbReference type="PROSITE" id="PS51892">
    <property type="entry name" value="SUBTILASE"/>
    <property type="match status" value="1"/>
</dbReference>
<name>A0A316FBG9_9ACTN</name>
<comment type="similarity">
    <text evidence="1 5">Belongs to the peptidase S8 family.</text>
</comment>
<dbReference type="Proteomes" id="UP000245697">
    <property type="component" value="Unassembled WGS sequence"/>
</dbReference>
<dbReference type="PROSITE" id="PS00138">
    <property type="entry name" value="SUBTILASE_SER"/>
    <property type="match status" value="1"/>
</dbReference>
<evidence type="ECO:0000313" key="11">
    <source>
        <dbReference type="Proteomes" id="UP000245697"/>
    </source>
</evidence>
<dbReference type="EMBL" id="QGGR01000012">
    <property type="protein sequence ID" value="PWK44236.1"/>
    <property type="molecule type" value="Genomic_DNA"/>
</dbReference>
<evidence type="ECO:0000313" key="10">
    <source>
        <dbReference type="EMBL" id="PWK44236.1"/>
    </source>
</evidence>
<dbReference type="InterPro" id="IPR023828">
    <property type="entry name" value="Peptidase_S8_Ser-AS"/>
</dbReference>
<protein>
    <submittedName>
        <fullName evidence="10">Subtilisin family serine protease</fullName>
    </submittedName>
</protein>
<dbReference type="Gene3D" id="3.40.50.200">
    <property type="entry name" value="Peptidase S8/S53 domain"/>
    <property type="match status" value="1"/>
</dbReference>
<evidence type="ECO:0000259" key="9">
    <source>
        <dbReference type="Pfam" id="PF22148"/>
    </source>
</evidence>
<dbReference type="InterPro" id="IPR013783">
    <property type="entry name" value="Ig-like_fold"/>
</dbReference>
<evidence type="ECO:0000256" key="2">
    <source>
        <dbReference type="ARBA" id="ARBA00022670"/>
    </source>
</evidence>
<evidence type="ECO:0000256" key="5">
    <source>
        <dbReference type="PROSITE-ProRule" id="PRU01240"/>
    </source>
</evidence>